<protein>
    <submittedName>
        <fullName evidence="1">Uncharacterized protein</fullName>
    </submittedName>
</protein>
<dbReference type="AlphaFoldDB" id="A0A9P6JQ20"/>
<sequence length="71" mass="7893">MSSVGSLQVGNSTRRRVFLASYCQKHSANGCIACTKLAQAQQKVENASNLLTLLWCSTLRRCQNRSLLVYD</sequence>
<keyword evidence="2" id="KW-1185">Reference proteome</keyword>
<dbReference type="Proteomes" id="UP000807306">
    <property type="component" value="Unassembled WGS sequence"/>
</dbReference>
<proteinExistence type="predicted"/>
<organism evidence="1 2">
    <name type="scientific">Crepidotus variabilis</name>
    <dbReference type="NCBI Taxonomy" id="179855"/>
    <lineage>
        <taxon>Eukaryota</taxon>
        <taxon>Fungi</taxon>
        <taxon>Dikarya</taxon>
        <taxon>Basidiomycota</taxon>
        <taxon>Agaricomycotina</taxon>
        <taxon>Agaricomycetes</taxon>
        <taxon>Agaricomycetidae</taxon>
        <taxon>Agaricales</taxon>
        <taxon>Agaricineae</taxon>
        <taxon>Crepidotaceae</taxon>
        <taxon>Crepidotus</taxon>
    </lineage>
</organism>
<accession>A0A9P6JQ20</accession>
<comment type="caution">
    <text evidence="1">The sequence shown here is derived from an EMBL/GenBank/DDBJ whole genome shotgun (WGS) entry which is preliminary data.</text>
</comment>
<evidence type="ECO:0000313" key="2">
    <source>
        <dbReference type="Proteomes" id="UP000807306"/>
    </source>
</evidence>
<gene>
    <name evidence="1" type="ORF">CPB83DRAFT_360183</name>
</gene>
<name>A0A9P6JQ20_9AGAR</name>
<dbReference type="EMBL" id="MU157855">
    <property type="protein sequence ID" value="KAF9528170.1"/>
    <property type="molecule type" value="Genomic_DNA"/>
</dbReference>
<reference evidence="1" key="1">
    <citation type="submission" date="2020-11" db="EMBL/GenBank/DDBJ databases">
        <authorList>
            <consortium name="DOE Joint Genome Institute"/>
            <person name="Ahrendt S."/>
            <person name="Riley R."/>
            <person name="Andreopoulos W."/>
            <person name="Labutti K."/>
            <person name="Pangilinan J."/>
            <person name="Ruiz-Duenas F.J."/>
            <person name="Barrasa J.M."/>
            <person name="Sanchez-Garcia M."/>
            <person name="Camarero S."/>
            <person name="Miyauchi S."/>
            <person name="Serrano A."/>
            <person name="Linde D."/>
            <person name="Babiker R."/>
            <person name="Drula E."/>
            <person name="Ayuso-Fernandez I."/>
            <person name="Pacheco R."/>
            <person name="Padilla G."/>
            <person name="Ferreira P."/>
            <person name="Barriuso J."/>
            <person name="Kellner H."/>
            <person name="Castanera R."/>
            <person name="Alfaro M."/>
            <person name="Ramirez L."/>
            <person name="Pisabarro A.G."/>
            <person name="Kuo A."/>
            <person name="Tritt A."/>
            <person name="Lipzen A."/>
            <person name="He G."/>
            <person name="Yan M."/>
            <person name="Ng V."/>
            <person name="Cullen D."/>
            <person name="Martin F."/>
            <person name="Rosso M.-N."/>
            <person name="Henrissat B."/>
            <person name="Hibbett D."/>
            <person name="Martinez A.T."/>
            <person name="Grigoriev I.V."/>
        </authorList>
    </citation>
    <scope>NUCLEOTIDE SEQUENCE</scope>
    <source>
        <strain evidence="1">CBS 506.95</strain>
    </source>
</reference>
<evidence type="ECO:0000313" key="1">
    <source>
        <dbReference type="EMBL" id="KAF9528170.1"/>
    </source>
</evidence>